<name>A0ABV9LSE9_9ALTE</name>
<gene>
    <name evidence="3" type="ORF">ACFO4O_01065</name>
</gene>
<dbReference type="InterPro" id="IPR019734">
    <property type="entry name" value="TPR_rpt"/>
</dbReference>
<accession>A0ABV9LSE9</accession>
<protein>
    <submittedName>
        <fullName evidence="3">Tol-pal system YbgF family protein</fullName>
    </submittedName>
</protein>
<dbReference type="PROSITE" id="PS50005">
    <property type="entry name" value="TPR"/>
    <property type="match status" value="1"/>
</dbReference>
<evidence type="ECO:0000313" key="3">
    <source>
        <dbReference type="EMBL" id="MFC4698750.1"/>
    </source>
</evidence>
<dbReference type="EMBL" id="JBHSGU010000001">
    <property type="protein sequence ID" value="MFC4698750.1"/>
    <property type="molecule type" value="Genomic_DNA"/>
</dbReference>
<feature type="chain" id="PRO_5045259565" evidence="2">
    <location>
        <begin position="23"/>
        <end position="1177"/>
    </location>
</feature>
<dbReference type="RefSeq" id="WP_382405394.1">
    <property type="nucleotide sequence ID" value="NZ_JBHSGU010000001.1"/>
</dbReference>
<organism evidence="3 4">
    <name type="scientific">Glaciecola siphonariae</name>
    <dbReference type="NCBI Taxonomy" id="521012"/>
    <lineage>
        <taxon>Bacteria</taxon>
        <taxon>Pseudomonadati</taxon>
        <taxon>Pseudomonadota</taxon>
        <taxon>Gammaproteobacteria</taxon>
        <taxon>Alteromonadales</taxon>
        <taxon>Alteromonadaceae</taxon>
        <taxon>Glaciecola</taxon>
    </lineage>
</organism>
<feature type="repeat" description="TPR" evidence="1">
    <location>
        <begin position="252"/>
        <end position="285"/>
    </location>
</feature>
<dbReference type="Proteomes" id="UP001595897">
    <property type="component" value="Unassembled WGS sequence"/>
</dbReference>
<keyword evidence="4" id="KW-1185">Reference proteome</keyword>
<comment type="caution">
    <text evidence="3">The sequence shown here is derived from an EMBL/GenBank/DDBJ whole genome shotgun (WGS) entry which is preliminary data.</text>
</comment>
<dbReference type="Pfam" id="PF13174">
    <property type="entry name" value="TPR_6"/>
    <property type="match status" value="3"/>
</dbReference>
<evidence type="ECO:0000256" key="2">
    <source>
        <dbReference type="SAM" id="SignalP"/>
    </source>
</evidence>
<keyword evidence="2" id="KW-0732">Signal</keyword>
<feature type="signal peptide" evidence="2">
    <location>
        <begin position="1"/>
        <end position="22"/>
    </location>
</feature>
<proteinExistence type="predicted"/>
<dbReference type="InterPro" id="IPR011990">
    <property type="entry name" value="TPR-like_helical_dom_sf"/>
</dbReference>
<dbReference type="SUPFAM" id="SSF48452">
    <property type="entry name" value="TPR-like"/>
    <property type="match status" value="2"/>
</dbReference>
<evidence type="ECO:0000313" key="4">
    <source>
        <dbReference type="Proteomes" id="UP001595897"/>
    </source>
</evidence>
<keyword evidence="1" id="KW-0802">TPR repeat</keyword>
<dbReference type="SMART" id="SM00028">
    <property type="entry name" value="TPR"/>
    <property type="match status" value="4"/>
</dbReference>
<reference evidence="4" key="1">
    <citation type="journal article" date="2019" name="Int. J. Syst. Evol. Microbiol.">
        <title>The Global Catalogue of Microorganisms (GCM) 10K type strain sequencing project: providing services to taxonomists for standard genome sequencing and annotation.</title>
        <authorList>
            <consortium name="The Broad Institute Genomics Platform"/>
            <consortium name="The Broad Institute Genome Sequencing Center for Infectious Disease"/>
            <person name="Wu L."/>
            <person name="Ma J."/>
        </authorList>
    </citation>
    <scope>NUCLEOTIDE SEQUENCE [LARGE SCALE GENOMIC DNA]</scope>
    <source>
        <strain evidence="4">KACC 12507</strain>
    </source>
</reference>
<evidence type="ECO:0000256" key="1">
    <source>
        <dbReference type="PROSITE-ProRule" id="PRU00339"/>
    </source>
</evidence>
<sequence>MKTYRGWLLISCALLCALLLSACGSINSITGVFEDEDASEQASLQSNELSEIERAELERLLSGKSSRASLASLNLMPQGRDAAMQAINEPDVMASSDALPAGAGPQDIPRLSLEEKRAEYEALLPLITDEKQRRQVAFRLADIKMLLAEQALEQGSDTEQLRAGNQSDSLVGFAQAIEAYQNVLDQHDIFIPKPMAPLTEEQQALNRKQMDAMYQLSRALDLSGQKERSVEVAKLFLQSFPESGFGISEQHIELFFRIGEYYFNRQRYAQAASYYEQVLSNSSSSLERHGQVQGNMVATQNTADFYGISAYMLGWSEFKQDQYQAALEAFDKMLKHTFDKTGMPASRLEQASLAQIDSLSKGEMRLVSDSIRVMALTFSYQGSGDAIVDFYAQRSDAAYQHLVFEELAQQYLDEDRYNDSADALLSFASRYPYHSRAVEFYVRHIDAYILGGFADKVLLAKQRFVETYALGGLVLKRLDSPLGEAASPYLKTYLSELAQSEHSIAQSIDAILRARQNSQAQGDDSTELTDLNNQEFSQGFSTSSLSDAQTQALASADTQDLLSLRTEAYQQAVFYYEDHIRTFSYDGGRVEADVPERRFYLAEAYYALAQYQKAIEAFEIYAYQDTPNPMAVEAAYAAILAHKELPDAIDTAMQTSQGGNLSAEQFSQQQFVLSFATDRRSPSVALTLMQSLFNSESYIQAQRWAKWLLEEAPTIHASNPERERSALLVMAHSDFALQRFASAEQYYRTLLSDAYKSNPALANAPRTSQTTALNQDSSTQGLIDRLAASLYMQAEEGLSAIALTPAQLSLQTNVYDLNISSLQRDIILDAIGKWQTIISDTPSSSFRIAAQYDSASYYALIGNWQQAIDTWLDFAKRYPNHELSKNIQSQLLFAYQQTEDWEQAADILYATWQKAQNSALANEAQAEGLLNAQDALYQAAVYYERANNKAKALNSFRSYAHAYPQPMDLANEARFKMSEFYLASGEDSKRRFWLNKLRQAQLSVASQQGQSVAEAGTPRSRYLAAMSAMVFAKDADAAFSKIKLTPPLNQSLSKKQNALTSAINAYDEVMSFAVADYVTQANYHLANLYMQLAGDLMNSSRPKDLSALELSQYELLLEEQAYPFEETAIELHENNAARAHSGLYDSFVKQSFDVLKTTLPARYGKQELSVGVSADDL</sequence>
<dbReference type="PROSITE" id="PS51257">
    <property type="entry name" value="PROKAR_LIPOPROTEIN"/>
    <property type="match status" value="1"/>
</dbReference>
<dbReference type="Gene3D" id="1.25.40.10">
    <property type="entry name" value="Tetratricopeptide repeat domain"/>
    <property type="match status" value="4"/>
</dbReference>